<feature type="domain" description="CID" evidence="4">
    <location>
        <begin position="540"/>
        <end position="740"/>
    </location>
</feature>
<accession>A0A3M7G064</accession>
<dbReference type="AlphaFoldDB" id="A0A3M7G064"/>
<evidence type="ECO:0000256" key="2">
    <source>
        <dbReference type="SAM" id="Coils"/>
    </source>
</evidence>
<feature type="compositionally biased region" description="Low complexity" evidence="3">
    <location>
        <begin position="134"/>
        <end position="147"/>
    </location>
</feature>
<reference evidence="5 6" key="1">
    <citation type="journal article" date="2018" name="BMC Genomics">
        <title>Genomic evidence for intraspecific hybridization in a clonal and extremely halotolerant yeast.</title>
        <authorList>
            <person name="Gostincar C."/>
            <person name="Stajich J.E."/>
            <person name="Zupancic J."/>
            <person name="Zalar P."/>
            <person name="Gunde-Cimerman N."/>
        </authorList>
    </citation>
    <scope>NUCLEOTIDE SEQUENCE [LARGE SCALE GENOMIC DNA]</scope>
    <source>
        <strain evidence="5 6">EXF-171</strain>
    </source>
</reference>
<feature type="compositionally biased region" description="Basic and acidic residues" evidence="3">
    <location>
        <begin position="517"/>
        <end position="536"/>
    </location>
</feature>
<feature type="region of interest" description="Disordered" evidence="3">
    <location>
        <begin position="606"/>
        <end position="643"/>
    </location>
</feature>
<dbReference type="SUPFAM" id="SSF109905">
    <property type="entry name" value="Surp module (SWAP domain)"/>
    <property type="match status" value="1"/>
</dbReference>
<evidence type="ECO:0000256" key="3">
    <source>
        <dbReference type="SAM" id="MobiDB-lite"/>
    </source>
</evidence>
<dbReference type="Gene3D" id="1.10.10.790">
    <property type="entry name" value="Surp module"/>
    <property type="match status" value="1"/>
</dbReference>
<dbReference type="PANTHER" id="PTHR23140:SF0">
    <property type="entry name" value="U2 SNRNP-ASSOCIATED SURP MOTIF-CONTAINING PROTEIN"/>
    <property type="match status" value="1"/>
</dbReference>
<dbReference type="InterPro" id="IPR051485">
    <property type="entry name" value="SR-CTD_assoc_factor"/>
</dbReference>
<organism evidence="5 6">
    <name type="scientific">Hortaea werneckii</name>
    <name type="common">Black yeast</name>
    <name type="synonym">Cladosporium werneckii</name>
    <dbReference type="NCBI Taxonomy" id="91943"/>
    <lineage>
        <taxon>Eukaryota</taxon>
        <taxon>Fungi</taxon>
        <taxon>Dikarya</taxon>
        <taxon>Ascomycota</taxon>
        <taxon>Pezizomycotina</taxon>
        <taxon>Dothideomycetes</taxon>
        <taxon>Dothideomycetidae</taxon>
        <taxon>Mycosphaerellales</taxon>
        <taxon>Teratosphaeriaceae</taxon>
        <taxon>Hortaea</taxon>
    </lineage>
</organism>
<dbReference type="PROSITE" id="PS51391">
    <property type="entry name" value="CID"/>
    <property type="match status" value="1"/>
</dbReference>
<keyword evidence="2" id="KW-0175">Coiled coil</keyword>
<dbReference type="InterPro" id="IPR008942">
    <property type="entry name" value="ENTH_VHS"/>
</dbReference>
<feature type="compositionally biased region" description="Basic and acidic residues" evidence="3">
    <location>
        <begin position="185"/>
        <end position="197"/>
    </location>
</feature>
<keyword evidence="1" id="KW-0694">RNA-binding</keyword>
<evidence type="ECO:0000259" key="4">
    <source>
        <dbReference type="PROSITE" id="PS51391"/>
    </source>
</evidence>
<dbReference type="SMART" id="SM00582">
    <property type="entry name" value="RPR"/>
    <property type="match status" value="1"/>
</dbReference>
<evidence type="ECO:0000313" key="6">
    <source>
        <dbReference type="Proteomes" id="UP000281468"/>
    </source>
</evidence>
<dbReference type="GO" id="GO:0006396">
    <property type="term" value="P:RNA processing"/>
    <property type="evidence" value="ECO:0007669"/>
    <property type="project" value="InterPro"/>
</dbReference>
<dbReference type="PANTHER" id="PTHR23140">
    <property type="entry name" value="RNA PROCESSING PROTEIN LD23810P"/>
    <property type="match status" value="1"/>
</dbReference>
<dbReference type="Proteomes" id="UP000281468">
    <property type="component" value="Unassembled WGS sequence"/>
</dbReference>
<proteinExistence type="predicted"/>
<dbReference type="GO" id="GO:0005634">
    <property type="term" value="C:nucleus"/>
    <property type="evidence" value="ECO:0007669"/>
    <property type="project" value="TreeGrafter"/>
</dbReference>
<name>A0A3M7G064_HORWE</name>
<dbReference type="Gene3D" id="1.25.40.90">
    <property type="match status" value="1"/>
</dbReference>
<feature type="compositionally biased region" description="Acidic residues" evidence="3">
    <location>
        <begin position="614"/>
        <end position="624"/>
    </location>
</feature>
<feature type="compositionally biased region" description="Low complexity" evidence="3">
    <location>
        <begin position="775"/>
        <end position="794"/>
    </location>
</feature>
<comment type="caution">
    <text evidence="5">The sequence shown here is derived from an EMBL/GenBank/DDBJ whole genome shotgun (WGS) entry which is preliminary data.</text>
</comment>
<evidence type="ECO:0000313" key="5">
    <source>
        <dbReference type="EMBL" id="RMY94480.1"/>
    </source>
</evidence>
<dbReference type="InterPro" id="IPR006569">
    <property type="entry name" value="CID_dom"/>
</dbReference>
<dbReference type="EMBL" id="QWIQ01000317">
    <property type="protein sequence ID" value="RMY94480.1"/>
    <property type="molecule type" value="Genomic_DNA"/>
</dbReference>
<feature type="compositionally biased region" description="Basic and acidic residues" evidence="3">
    <location>
        <begin position="750"/>
        <end position="774"/>
    </location>
</feature>
<evidence type="ECO:0000256" key="1">
    <source>
        <dbReference type="ARBA" id="ARBA00022884"/>
    </source>
</evidence>
<feature type="compositionally biased region" description="Acidic residues" evidence="3">
    <location>
        <begin position="507"/>
        <end position="516"/>
    </location>
</feature>
<protein>
    <recommendedName>
        <fullName evidence="4">CID domain-containing protein</fullName>
    </recommendedName>
</protein>
<dbReference type="InterPro" id="IPR035967">
    <property type="entry name" value="SWAP/Surp_sf"/>
</dbReference>
<gene>
    <name evidence="5" type="ORF">D0862_08959</name>
</gene>
<feature type="compositionally biased region" description="Acidic residues" evidence="3">
    <location>
        <begin position="802"/>
        <end position="811"/>
    </location>
</feature>
<feature type="region of interest" description="Disordered" evidence="3">
    <location>
        <begin position="132"/>
        <end position="202"/>
    </location>
</feature>
<feature type="region of interest" description="Disordered" evidence="3">
    <location>
        <begin position="739"/>
        <end position="900"/>
    </location>
</feature>
<sequence length="900" mass="98378">MLSLELSTALAGSRFIDLQAAAQAPRLAEVSGVTVLEDRSSKCFEYVHFDSPDHLKVTLNITGASSVMAAEEGGQEFPDVSQKLSAPKKISAFEKERQAAEAKRLRAEEENAAALRAFQDSFGDEDEDGLAAISRGRAPPSGPRGAFGRPGGGNAMPPAGPKSGPGSLGPISDAPPPPSLKRKRALDEMREAQEAMKEQSAMGRDVRMTGGTQMQEDDAEEAQDDTDAAMPTLHLSNLPPDSDVSDVRDLFIDNLSLKPRAVQILTGPAIDDSHLTVSALAMFDPQMKPQEIDAVVSTLKDKYIGRGYSLSISRHLSSAAMHPSLTAIGKAAPSEPFGAGKIREADRPSMRAAPPPPNFAPPEHYGSPGFSGYRTNTVPEACVFVQPPSDIETMRAIHALAERLLCEEDPQDALRLEAQLMALPEVQEDARFAFLFDSQSTAGVYYRYLLWGSDGEDDDAVESKRRAQGFDRIFDDTHIDWQPPYDQVPFPDLTSLANVVTDMDYVSSDEESDDEAAERRFNDGRDGEAAPAEREGKRHLRPLKRARLVHLLSRLPTNNAKLRKGDVARVTNFAINHAGEGAEEIVNLLLLNVEKPLAYSLAAKYEDSNMSQNSEDDYEPDEELPGLGSGTPQTAQEGRRDDDSSNAKLIGLYLISDILSASSTAGARNAWKYRQLFESGFKSRKTFEHLGKLDREFAWGRMKAEQWKRKIGVVFGIWEGWSVFSSDVHEELKKSFFEPPMSEAEQAAEQEARETEEKRVAEEKWKGRFKRVEQTDSPSASASPANASTPIATAGENMDGAPMEEELDGEPINENLDDRPMEEDLDGAAMEEVNGAPMVDDADNALMDTEVPAEDKTKEAGLPRVGFSTANSKPASAPKPTGPKRRMRAEDMFADSDEES</sequence>
<feature type="region of interest" description="Disordered" evidence="3">
    <location>
        <begin position="505"/>
        <end position="539"/>
    </location>
</feature>
<feature type="coiled-coil region" evidence="2">
    <location>
        <begin position="90"/>
        <end position="117"/>
    </location>
</feature>
<dbReference type="GO" id="GO:0003723">
    <property type="term" value="F:RNA binding"/>
    <property type="evidence" value="ECO:0007669"/>
    <property type="project" value="UniProtKB-KW"/>
</dbReference>